<gene>
    <name evidence="7" type="ORF">ACFOMG_10910</name>
</gene>
<feature type="transmembrane region" description="Helical" evidence="5">
    <location>
        <begin position="339"/>
        <end position="365"/>
    </location>
</feature>
<dbReference type="RefSeq" id="WP_376866615.1">
    <property type="nucleotide sequence ID" value="NZ_JBHRYB010000010.1"/>
</dbReference>
<feature type="transmembrane region" description="Helical" evidence="5">
    <location>
        <begin position="12"/>
        <end position="31"/>
    </location>
</feature>
<feature type="transmembrane region" description="Helical" evidence="5">
    <location>
        <begin position="68"/>
        <end position="86"/>
    </location>
</feature>
<dbReference type="PANTHER" id="PTHR37422:SF13">
    <property type="entry name" value="LIPOPOLYSACCHARIDE BIOSYNTHESIS PROTEIN PA4999-RELATED"/>
    <property type="match status" value="1"/>
</dbReference>
<evidence type="ECO:0000259" key="6">
    <source>
        <dbReference type="Pfam" id="PF04932"/>
    </source>
</evidence>
<dbReference type="InterPro" id="IPR007016">
    <property type="entry name" value="O-antigen_ligase-rel_domated"/>
</dbReference>
<reference evidence="8" key="1">
    <citation type="journal article" date="2019" name="Int. J. Syst. Evol. Microbiol.">
        <title>The Global Catalogue of Microorganisms (GCM) 10K type strain sequencing project: providing services to taxonomists for standard genome sequencing and annotation.</title>
        <authorList>
            <consortium name="The Broad Institute Genomics Platform"/>
            <consortium name="The Broad Institute Genome Sequencing Center for Infectious Disease"/>
            <person name="Wu L."/>
            <person name="Ma J."/>
        </authorList>
    </citation>
    <scope>NUCLEOTIDE SEQUENCE [LARGE SCALE GENOMIC DNA]</scope>
    <source>
        <strain evidence="8">KCTC 42424</strain>
    </source>
</reference>
<keyword evidence="4 5" id="KW-0472">Membrane</keyword>
<organism evidence="7 8">
    <name type="scientific">Bacterioplanoides pacificum</name>
    <dbReference type="NCBI Taxonomy" id="1171596"/>
    <lineage>
        <taxon>Bacteria</taxon>
        <taxon>Pseudomonadati</taxon>
        <taxon>Pseudomonadota</taxon>
        <taxon>Gammaproteobacteria</taxon>
        <taxon>Oceanospirillales</taxon>
        <taxon>Oceanospirillaceae</taxon>
        <taxon>Bacterioplanoides</taxon>
    </lineage>
</organism>
<dbReference type="InterPro" id="IPR051533">
    <property type="entry name" value="WaaL-like"/>
</dbReference>
<keyword evidence="2 5" id="KW-0812">Transmembrane</keyword>
<feature type="transmembrane region" description="Helical" evidence="5">
    <location>
        <begin position="213"/>
        <end position="230"/>
    </location>
</feature>
<evidence type="ECO:0000313" key="8">
    <source>
        <dbReference type="Proteomes" id="UP001595722"/>
    </source>
</evidence>
<feature type="transmembrane region" description="Helical" evidence="5">
    <location>
        <begin position="237"/>
        <end position="255"/>
    </location>
</feature>
<sequence>MKNDSLIHSDNIWSDIVLFLCLLTLISYGPSYHLAKTLFHCTALVAICGYAFNSHCRIQLKRFFTPPNWNVIALSIALAVVVILTSKSTEMVAVRFRSDLTSIIIPLIVIMPILKPTKKQHWLIYAALITATLMLAAVGIADYHLKQPARYYRTSGSINLPIIYATSVAVVGSTTIAIALQALLKNNYYIAAASGLAFITAVLAIIYSGSRGPLLAIAITSMIAMIYYSYKLKRKRLVVISAIFISIASYCVYSYTPIGTRINNAIENTITNPTSYSSSGTRIQLWQAGLSELSRHPLTGTGVAKHIDHFQERYESDPDFIDPRNIGFIHLHNDIINSLVWMGLLAGPLFLIGIYGPAISSIIYITRRPEQVMSLCAGLTFIISGLTNTPAMRAAALLPYFLVVFLIFSLSNHEAPSENNSR</sequence>
<feature type="transmembrane region" description="Helical" evidence="5">
    <location>
        <begin position="372"/>
        <end position="388"/>
    </location>
</feature>
<keyword evidence="8" id="KW-1185">Reference proteome</keyword>
<feature type="transmembrane region" description="Helical" evidence="5">
    <location>
        <begin position="187"/>
        <end position="207"/>
    </location>
</feature>
<comment type="caution">
    <text evidence="7">The sequence shown here is derived from an EMBL/GenBank/DDBJ whole genome shotgun (WGS) entry which is preliminary data.</text>
</comment>
<comment type="subcellular location">
    <subcellularLocation>
        <location evidence="1">Membrane</location>
        <topology evidence="1">Multi-pass membrane protein</topology>
    </subcellularLocation>
</comment>
<evidence type="ECO:0000313" key="7">
    <source>
        <dbReference type="EMBL" id="MFC3680605.1"/>
    </source>
</evidence>
<name>A0ABV7VTG8_9GAMM</name>
<keyword evidence="3 5" id="KW-1133">Transmembrane helix</keyword>
<feature type="transmembrane region" description="Helical" evidence="5">
    <location>
        <begin position="394"/>
        <end position="412"/>
    </location>
</feature>
<dbReference type="Pfam" id="PF04932">
    <property type="entry name" value="Wzy_C"/>
    <property type="match status" value="1"/>
</dbReference>
<accession>A0ABV7VTG8</accession>
<dbReference type="EMBL" id="JBHRYB010000010">
    <property type="protein sequence ID" value="MFC3680605.1"/>
    <property type="molecule type" value="Genomic_DNA"/>
</dbReference>
<protein>
    <submittedName>
        <fullName evidence="7">O-antigen ligase family protein</fullName>
    </submittedName>
</protein>
<feature type="transmembrane region" description="Helical" evidence="5">
    <location>
        <begin position="37"/>
        <end position="56"/>
    </location>
</feature>
<evidence type="ECO:0000256" key="1">
    <source>
        <dbReference type="ARBA" id="ARBA00004141"/>
    </source>
</evidence>
<feature type="domain" description="O-antigen ligase-related" evidence="6">
    <location>
        <begin position="196"/>
        <end position="350"/>
    </location>
</feature>
<dbReference type="Proteomes" id="UP001595722">
    <property type="component" value="Unassembled WGS sequence"/>
</dbReference>
<evidence type="ECO:0000256" key="4">
    <source>
        <dbReference type="ARBA" id="ARBA00023136"/>
    </source>
</evidence>
<feature type="transmembrane region" description="Helical" evidence="5">
    <location>
        <begin position="161"/>
        <end position="180"/>
    </location>
</feature>
<dbReference type="PANTHER" id="PTHR37422">
    <property type="entry name" value="TEICHURONIC ACID BIOSYNTHESIS PROTEIN TUAE"/>
    <property type="match status" value="1"/>
</dbReference>
<evidence type="ECO:0000256" key="2">
    <source>
        <dbReference type="ARBA" id="ARBA00022692"/>
    </source>
</evidence>
<dbReference type="GO" id="GO:0016874">
    <property type="term" value="F:ligase activity"/>
    <property type="evidence" value="ECO:0007669"/>
    <property type="project" value="UniProtKB-KW"/>
</dbReference>
<evidence type="ECO:0000256" key="5">
    <source>
        <dbReference type="SAM" id="Phobius"/>
    </source>
</evidence>
<evidence type="ECO:0000256" key="3">
    <source>
        <dbReference type="ARBA" id="ARBA00022989"/>
    </source>
</evidence>
<feature type="transmembrane region" description="Helical" evidence="5">
    <location>
        <begin position="122"/>
        <end position="141"/>
    </location>
</feature>
<keyword evidence="7" id="KW-0436">Ligase</keyword>
<proteinExistence type="predicted"/>